<dbReference type="eggNOG" id="ENOG5030DYS">
    <property type="taxonomic scope" value="Bacteria"/>
</dbReference>
<protein>
    <submittedName>
        <fullName evidence="1">Uncharacterized protein</fullName>
    </submittedName>
</protein>
<reference evidence="1 2" key="1">
    <citation type="journal article" date="2014" name="Genome Announc.">
        <title>Draft Genome Sequences of Three Alkaliphilic Bacillus Strains, Bacillus wakoensis JCM 9140T, Bacillus akibai JCM 9157T, and Bacillus hemicellulosilyticus JCM 9152T.</title>
        <authorList>
            <person name="Yuki M."/>
            <person name="Oshima K."/>
            <person name="Suda W."/>
            <person name="Oshida Y."/>
            <person name="Kitamura K."/>
            <person name="Iida T."/>
            <person name="Hattori M."/>
            <person name="Ohkuma M."/>
        </authorList>
    </citation>
    <scope>NUCLEOTIDE SEQUENCE [LARGE SCALE GENOMIC DNA]</scope>
    <source>
        <strain evidence="1 2">JCM 9157</strain>
    </source>
</reference>
<evidence type="ECO:0000313" key="2">
    <source>
        <dbReference type="Proteomes" id="UP000018896"/>
    </source>
</evidence>
<dbReference type="STRING" id="1236973.JCM9157_527"/>
<dbReference type="EMBL" id="BAUV01000002">
    <property type="protein sequence ID" value="GAE33523.1"/>
    <property type="molecule type" value="Genomic_DNA"/>
</dbReference>
<dbReference type="Proteomes" id="UP000018896">
    <property type="component" value="Unassembled WGS sequence"/>
</dbReference>
<comment type="caution">
    <text evidence="1">The sequence shown here is derived from an EMBL/GenBank/DDBJ whole genome shotgun (WGS) entry which is preliminary data.</text>
</comment>
<name>W4QPD6_HALA3</name>
<sequence>MEKWLIAFVLILLPGCEALTSEAVSETEEIREIPLSENEKLLFSMLADEWFYIDYHNSSETFNLVEVGVEHYHYGRLVESNKMLTKHHQIKEVNDKRFRLLLTMEAEKIMEEESLLLHGGFNVMYESLPKETSNFEFLRSQPKRDVHSSGYLVDEIKGIHSGEKVYVAYISEYGDMETRGNFDQKRAILPNDEYEHVYMYYLIIDKETL</sequence>
<dbReference type="AlphaFoldDB" id="W4QPD6"/>
<evidence type="ECO:0000313" key="1">
    <source>
        <dbReference type="EMBL" id="GAE33523.1"/>
    </source>
</evidence>
<dbReference type="OrthoDB" id="2876792at2"/>
<organism evidence="1 2">
    <name type="scientific">Halalkalibacter akibai (strain ATCC 43226 / DSM 21942 / CIP 109018 / JCM 9157 / 1139)</name>
    <name type="common">Bacillus akibai</name>
    <dbReference type="NCBI Taxonomy" id="1236973"/>
    <lineage>
        <taxon>Bacteria</taxon>
        <taxon>Bacillati</taxon>
        <taxon>Bacillota</taxon>
        <taxon>Bacilli</taxon>
        <taxon>Bacillales</taxon>
        <taxon>Bacillaceae</taxon>
        <taxon>Halalkalibacter</taxon>
    </lineage>
</organism>
<gene>
    <name evidence="1" type="ORF">JCM9157_527</name>
</gene>
<proteinExistence type="predicted"/>
<keyword evidence="2" id="KW-1185">Reference proteome</keyword>
<accession>W4QPD6</accession>
<dbReference type="RefSeq" id="WP_035661698.1">
    <property type="nucleotide sequence ID" value="NZ_BAUV01000002.1"/>
</dbReference>